<evidence type="ECO:0000256" key="3">
    <source>
        <dbReference type="ARBA" id="ARBA00022801"/>
    </source>
</evidence>
<dbReference type="InterPro" id="IPR000917">
    <property type="entry name" value="Sulfatase_N"/>
</dbReference>
<dbReference type="PROSITE" id="PS51257">
    <property type="entry name" value="PROKAR_LIPOPROTEIN"/>
    <property type="match status" value="1"/>
</dbReference>
<dbReference type="InterPro" id="IPR017850">
    <property type="entry name" value="Alkaline_phosphatase_core_sf"/>
</dbReference>
<comment type="similarity">
    <text evidence="1">Belongs to the sulfatase family.</text>
</comment>
<evidence type="ECO:0000313" key="6">
    <source>
        <dbReference type="EMBL" id="TXG39116.1"/>
    </source>
</evidence>
<evidence type="ECO:0000259" key="5">
    <source>
        <dbReference type="Pfam" id="PF00884"/>
    </source>
</evidence>
<evidence type="ECO:0000256" key="4">
    <source>
        <dbReference type="ARBA" id="ARBA00022837"/>
    </source>
</evidence>
<dbReference type="PROSITE" id="PS00523">
    <property type="entry name" value="SULFATASE_1"/>
    <property type="match status" value="1"/>
</dbReference>
<dbReference type="Gene3D" id="3.30.1120.10">
    <property type="match status" value="1"/>
</dbReference>
<dbReference type="InterPro" id="IPR050738">
    <property type="entry name" value="Sulfatase"/>
</dbReference>
<dbReference type="SUPFAM" id="SSF53649">
    <property type="entry name" value="Alkaline phosphatase-like"/>
    <property type="match status" value="1"/>
</dbReference>
<feature type="domain" description="Sulfatase N-terminal" evidence="5">
    <location>
        <begin position="29"/>
        <end position="333"/>
    </location>
</feature>
<dbReference type="EMBL" id="VRKQ01000008">
    <property type="protein sequence ID" value="TXG39116.1"/>
    <property type="molecule type" value="Genomic_DNA"/>
</dbReference>
<evidence type="ECO:0000313" key="7">
    <source>
        <dbReference type="Proteomes" id="UP000321080"/>
    </source>
</evidence>
<dbReference type="CDD" id="cd16146">
    <property type="entry name" value="ARS_like"/>
    <property type="match status" value="1"/>
</dbReference>
<gene>
    <name evidence="6" type="ORF">FUA22_04350</name>
</gene>
<protein>
    <submittedName>
        <fullName evidence="6">Arylsulfatase</fullName>
    </submittedName>
</protein>
<name>A0A5C7GKW8_9FLAO</name>
<dbReference type="OrthoDB" id="756520at2"/>
<reference evidence="6 7" key="1">
    <citation type="submission" date="2019-08" db="EMBL/GenBank/DDBJ databases">
        <title>Seonamhaeicola sediminis sp. nov., isolated from marine sediment.</title>
        <authorList>
            <person name="Cao W.R."/>
        </authorList>
    </citation>
    <scope>NUCLEOTIDE SEQUENCE [LARGE SCALE GENOMIC DNA]</scope>
    <source>
        <strain evidence="6 7">1505</strain>
    </source>
</reference>
<dbReference type="PANTHER" id="PTHR42693:SF53">
    <property type="entry name" value="ENDO-4-O-SULFATASE"/>
    <property type="match status" value="1"/>
</dbReference>
<sequence length="598" mass="68240">MKSLVLVIAILTVFSCSSKTSKISKFEKPNVIIILTDDQGYGDLSCHGNPYIKTPNMDLLHSESVRFTDFHVDPTCAPTRSALMTGKYSHHVGVWHTVCGGNHLRKGERTMADIFKSSGYRTAMFGKWHLGANYPYRPMDRGFEEWLGNGDGGTGTTDDWFFNDRVNDYYWHNGDREKHEGFAPDLFFNKAIDFLKEEHEKPFFLYLATYLPHDPHSVPNTKMTEVYGDKVSKHVAYFYAGINRIDQNIGKLREALKASGKADNTVLIFMSDNGGTAGVPLYNAGMRGRKGQPYEGGHRVPFFIHWPKGNLAHGKDIPDLTAHIDVLPTLVDLCSLEGTEKNVFDGRSFKKQLKETSLQLPERTLFVENQRSFKAEEWLSTSGMTNRWRFVNNTELYDIKTDQEQKHNLIDDYPEVVDNIRKEFQAYWELVSPNDRELPKVIVGHPNDKETFLTPSDWYLPKVPWNHAQVAQGPLFSGSWEVTIAEAGTYHIEARRWPREARAPITGVPKFHKKIDAWKEDGEIDRLLYGHEMKMLPVKSITLEIGENKKTALVNTKDTYVAFNIELPKGDTRIKSDMLDKLGNVIAGTYYVYLTKLN</sequence>
<proteinExistence type="inferred from homology"/>
<comment type="caution">
    <text evidence="6">The sequence shown here is derived from an EMBL/GenBank/DDBJ whole genome shotgun (WGS) entry which is preliminary data.</text>
</comment>
<dbReference type="InterPro" id="IPR024607">
    <property type="entry name" value="Sulfatase_CS"/>
</dbReference>
<dbReference type="AlphaFoldDB" id="A0A5C7GKW8"/>
<accession>A0A5C7GKW8</accession>
<keyword evidence="3" id="KW-0378">Hydrolase</keyword>
<dbReference type="GO" id="GO:0046872">
    <property type="term" value="F:metal ion binding"/>
    <property type="evidence" value="ECO:0007669"/>
    <property type="project" value="UniProtKB-KW"/>
</dbReference>
<dbReference type="PANTHER" id="PTHR42693">
    <property type="entry name" value="ARYLSULFATASE FAMILY MEMBER"/>
    <property type="match status" value="1"/>
</dbReference>
<organism evidence="6 7">
    <name type="scientific">Seonamhaeicola maritimus</name>
    <dbReference type="NCBI Taxonomy" id="2591822"/>
    <lineage>
        <taxon>Bacteria</taxon>
        <taxon>Pseudomonadati</taxon>
        <taxon>Bacteroidota</taxon>
        <taxon>Flavobacteriia</taxon>
        <taxon>Flavobacteriales</taxon>
        <taxon>Flavobacteriaceae</taxon>
    </lineage>
</organism>
<dbReference type="Gene3D" id="3.40.720.10">
    <property type="entry name" value="Alkaline Phosphatase, subunit A"/>
    <property type="match status" value="1"/>
</dbReference>
<dbReference type="Pfam" id="PF00884">
    <property type="entry name" value="Sulfatase"/>
    <property type="match status" value="1"/>
</dbReference>
<evidence type="ECO:0000256" key="2">
    <source>
        <dbReference type="ARBA" id="ARBA00022723"/>
    </source>
</evidence>
<keyword evidence="2" id="KW-0479">Metal-binding</keyword>
<keyword evidence="7" id="KW-1185">Reference proteome</keyword>
<dbReference type="GO" id="GO:0004065">
    <property type="term" value="F:arylsulfatase activity"/>
    <property type="evidence" value="ECO:0007669"/>
    <property type="project" value="TreeGrafter"/>
</dbReference>
<dbReference type="Proteomes" id="UP000321080">
    <property type="component" value="Unassembled WGS sequence"/>
</dbReference>
<evidence type="ECO:0000256" key="1">
    <source>
        <dbReference type="ARBA" id="ARBA00008779"/>
    </source>
</evidence>
<dbReference type="RefSeq" id="WP_147766595.1">
    <property type="nucleotide sequence ID" value="NZ_VRKQ01000008.1"/>
</dbReference>
<keyword evidence="4" id="KW-0106">Calcium</keyword>